<organism evidence="3 4">
    <name type="scientific">Streptomyces desertarenae</name>
    <dbReference type="NCBI Taxonomy" id="2666184"/>
    <lineage>
        <taxon>Bacteria</taxon>
        <taxon>Bacillati</taxon>
        <taxon>Actinomycetota</taxon>
        <taxon>Actinomycetes</taxon>
        <taxon>Kitasatosporales</taxon>
        <taxon>Streptomycetaceae</taxon>
        <taxon>Streptomyces</taxon>
    </lineage>
</organism>
<evidence type="ECO:0008006" key="5">
    <source>
        <dbReference type="Google" id="ProtNLM"/>
    </source>
</evidence>
<keyword evidence="2" id="KW-1133">Transmembrane helix</keyword>
<comment type="caution">
    <text evidence="3">The sequence shown here is derived from an EMBL/GenBank/DDBJ whole genome shotgun (WGS) entry which is preliminary data.</text>
</comment>
<protein>
    <recommendedName>
        <fullName evidence="5">DUF1648 domain-containing protein</fullName>
    </recommendedName>
</protein>
<proteinExistence type="predicted"/>
<sequence length="127" mass="13178">MPQHLGADGADAWTDKSAGAVFLPVLLHAGTTALTAGAAAMTLRMRPAAELAPQERGPSPVNRPATRASALRIARATLLLGFCIGLSAAATCTVMLEYRSRPPRPRPAAARLPGAHRRRHGGGKRAG</sequence>
<dbReference type="RefSeq" id="WP_380904446.1">
    <property type="nucleotide sequence ID" value="NZ_JBHUFU010000023.1"/>
</dbReference>
<feature type="compositionally biased region" description="Basic residues" evidence="1">
    <location>
        <begin position="114"/>
        <end position="127"/>
    </location>
</feature>
<evidence type="ECO:0000313" key="4">
    <source>
        <dbReference type="Proteomes" id="UP001597365"/>
    </source>
</evidence>
<keyword evidence="4" id="KW-1185">Reference proteome</keyword>
<feature type="transmembrane region" description="Helical" evidence="2">
    <location>
        <begin position="20"/>
        <end position="43"/>
    </location>
</feature>
<dbReference type="Proteomes" id="UP001597365">
    <property type="component" value="Unassembled WGS sequence"/>
</dbReference>
<evidence type="ECO:0000256" key="2">
    <source>
        <dbReference type="SAM" id="Phobius"/>
    </source>
</evidence>
<name>A0ABW4PRT4_9ACTN</name>
<keyword evidence="2" id="KW-0812">Transmembrane</keyword>
<accession>A0ABW4PRT4</accession>
<evidence type="ECO:0000313" key="3">
    <source>
        <dbReference type="EMBL" id="MFD1832999.1"/>
    </source>
</evidence>
<keyword evidence="2" id="KW-0472">Membrane</keyword>
<reference evidence="4" key="1">
    <citation type="journal article" date="2019" name="Int. J. Syst. Evol. Microbiol.">
        <title>The Global Catalogue of Microorganisms (GCM) 10K type strain sequencing project: providing services to taxonomists for standard genome sequencing and annotation.</title>
        <authorList>
            <consortium name="The Broad Institute Genomics Platform"/>
            <consortium name="The Broad Institute Genome Sequencing Center for Infectious Disease"/>
            <person name="Wu L."/>
            <person name="Ma J."/>
        </authorList>
    </citation>
    <scope>NUCLEOTIDE SEQUENCE [LARGE SCALE GENOMIC DNA]</scope>
    <source>
        <strain evidence="4">CGMCC 4.7455</strain>
    </source>
</reference>
<feature type="region of interest" description="Disordered" evidence="1">
    <location>
        <begin position="99"/>
        <end position="127"/>
    </location>
</feature>
<evidence type="ECO:0000256" key="1">
    <source>
        <dbReference type="SAM" id="MobiDB-lite"/>
    </source>
</evidence>
<feature type="transmembrane region" description="Helical" evidence="2">
    <location>
        <begin position="76"/>
        <end position="96"/>
    </location>
</feature>
<gene>
    <name evidence="3" type="ORF">ACFSJS_25620</name>
</gene>
<dbReference type="EMBL" id="JBHUFU010000023">
    <property type="protein sequence ID" value="MFD1832999.1"/>
    <property type="molecule type" value="Genomic_DNA"/>
</dbReference>